<feature type="transmembrane region" description="Helical" evidence="2">
    <location>
        <begin position="70"/>
        <end position="91"/>
    </location>
</feature>
<dbReference type="AlphaFoldDB" id="H3GIM2"/>
<keyword evidence="4" id="KW-1185">Reference proteome</keyword>
<accession>H3GIM2</accession>
<dbReference type="HOGENOM" id="CLU_504823_0_0_1"/>
<reference evidence="3" key="2">
    <citation type="submission" date="2015-06" db="UniProtKB">
        <authorList>
            <consortium name="EnsemblProtists"/>
        </authorList>
    </citation>
    <scope>IDENTIFICATION</scope>
    <source>
        <strain evidence="3">Pr102</strain>
    </source>
</reference>
<dbReference type="Proteomes" id="UP000005238">
    <property type="component" value="Unassembled WGS sequence"/>
</dbReference>
<evidence type="ECO:0000256" key="1">
    <source>
        <dbReference type="SAM" id="MobiDB-lite"/>
    </source>
</evidence>
<name>H3GIM2_PHYRM</name>
<dbReference type="EMBL" id="DS566012">
    <property type="status" value="NOT_ANNOTATED_CDS"/>
    <property type="molecule type" value="Genomic_DNA"/>
</dbReference>
<feature type="compositionally biased region" description="Basic and acidic residues" evidence="1">
    <location>
        <begin position="184"/>
        <end position="196"/>
    </location>
</feature>
<feature type="compositionally biased region" description="Polar residues" evidence="1">
    <location>
        <begin position="168"/>
        <end position="178"/>
    </location>
</feature>
<feature type="compositionally biased region" description="Basic and acidic residues" evidence="1">
    <location>
        <begin position="230"/>
        <end position="264"/>
    </location>
</feature>
<evidence type="ECO:0000313" key="3">
    <source>
        <dbReference type="EnsemblProtists" id="Phyra75919"/>
    </source>
</evidence>
<dbReference type="VEuPathDB" id="FungiDB:KRP22_1789"/>
<dbReference type="InParanoid" id="H3GIM2"/>
<organism evidence="3 4">
    <name type="scientific">Phytophthora ramorum</name>
    <name type="common">Sudden oak death agent</name>
    <dbReference type="NCBI Taxonomy" id="164328"/>
    <lineage>
        <taxon>Eukaryota</taxon>
        <taxon>Sar</taxon>
        <taxon>Stramenopiles</taxon>
        <taxon>Oomycota</taxon>
        <taxon>Peronosporomycetes</taxon>
        <taxon>Peronosporales</taxon>
        <taxon>Peronosporaceae</taxon>
        <taxon>Phytophthora</taxon>
    </lineage>
</organism>
<proteinExistence type="predicted"/>
<feature type="region of interest" description="Disordered" evidence="1">
    <location>
        <begin position="145"/>
        <end position="292"/>
    </location>
</feature>
<evidence type="ECO:0000256" key="2">
    <source>
        <dbReference type="SAM" id="Phobius"/>
    </source>
</evidence>
<keyword evidence="2" id="KW-0812">Transmembrane</keyword>
<dbReference type="eggNOG" id="ENOG502SM0Z">
    <property type="taxonomic scope" value="Eukaryota"/>
</dbReference>
<evidence type="ECO:0008006" key="5">
    <source>
        <dbReference type="Google" id="ProtNLM"/>
    </source>
</evidence>
<dbReference type="VEuPathDB" id="FungiDB:KRP22_1788"/>
<protein>
    <recommendedName>
        <fullName evidence="5">Transmembrane protein</fullName>
    </recommendedName>
</protein>
<dbReference type="VEuPathDB" id="FungiDB:KRP23_9254"/>
<keyword evidence="2" id="KW-1133">Transmembrane helix</keyword>
<evidence type="ECO:0000313" key="4">
    <source>
        <dbReference type="Proteomes" id="UP000005238"/>
    </source>
</evidence>
<reference evidence="4" key="1">
    <citation type="journal article" date="2006" name="Science">
        <title>Phytophthora genome sequences uncover evolutionary origins and mechanisms of pathogenesis.</title>
        <authorList>
            <person name="Tyler B.M."/>
            <person name="Tripathy S."/>
            <person name="Zhang X."/>
            <person name="Dehal P."/>
            <person name="Jiang R.H."/>
            <person name="Aerts A."/>
            <person name="Arredondo F.D."/>
            <person name="Baxter L."/>
            <person name="Bensasson D."/>
            <person name="Beynon J.L."/>
            <person name="Chapman J."/>
            <person name="Damasceno C.M."/>
            <person name="Dorrance A.E."/>
            <person name="Dou D."/>
            <person name="Dickerman A.W."/>
            <person name="Dubchak I.L."/>
            <person name="Garbelotto M."/>
            <person name="Gijzen M."/>
            <person name="Gordon S.G."/>
            <person name="Govers F."/>
            <person name="Grunwald N.J."/>
            <person name="Huang W."/>
            <person name="Ivors K.L."/>
            <person name="Jones R.W."/>
            <person name="Kamoun S."/>
            <person name="Krampis K."/>
            <person name="Lamour K.H."/>
            <person name="Lee M.K."/>
            <person name="McDonald W.H."/>
            <person name="Medina M."/>
            <person name="Meijer H.J."/>
            <person name="Nordberg E.K."/>
            <person name="Maclean D.J."/>
            <person name="Ospina-Giraldo M.D."/>
            <person name="Morris P.F."/>
            <person name="Phuntumart V."/>
            <person name="Putnam N.H."/>
            <person name="Rash S."/>
            <person name="Rose J.K."/>
            <person name="Sakihama Y."/>
            <person name="Salamov A.A."/>
            <person name="Savidor A."/>
            <person name="Scheuring C.F."/>
            <person name="Smith B.M."/>
            <person name="Sobral B.W."/>
            <person name="Terry A."/>
            <person name="Torto-Alalibo T.A."/>
            <person name="Win J."/>
            <person name="Xu Z."/>
            <person name="Zhang H."/>
            <person name="Grigoriev I.V."/>
            <person name="Rokhsar D.S."/>
            <person name="Boore J.L."/>
        </authorList>
    </citation>
    <scope>NUCLEOTIDE SEQUENCE [LARGE SCALE GENOMIC DNA]</scope>
    <source>
        <strain evidence="4">Pr102</strain>
    </source>
</reference>
<sequence length="528" mass="58346">MTVAVDDAIRTLSVEMSKDKDGSSIGKTEAEMEILAHYASKGRSRALLGAVLSSSAMAGLWKLSKNQKKVAGAFAMMSGGLFGASYGIISVRRDLFSDLLMLPADKSPFASRARNILMAKIPENSFVQELNEKFKHTAAATDSWNEDIAVGPGSSASKPKTKLPPAPRSTNEISSSIPPITGLDKPRDKKESNDWERGDEETFGEPNDNGSRSPFFLGAKPPAADDTSDFADRDAPLSRDPYAHFSRDSRRPGPDKNAPLRHDEDDYFFGAPSSRMQSSTSDDKPNRDAMVGRLKPYMSGVKKEERPSSAVMRYSSTKALSYEGLLSEEELVVLRAIVAREAGMDELLRCCCSFQDNQSVELLEALIRVRELSLASVEAIAGWRRRMIQTRPFLWRNLNYALKMTCDLDFVSKSHLATAAMDGVRLPRRNPLSTIGGLDQSMRVFWAIEMPEEEDLSVLLDSASFAPSQVTVDPPSKIRLAECFLLYEERRYGRFSRAQAAVDHRLKALVQKEAEYASKARFGAANES</sequence>
<keyword evidence="2" id="KW-0472">Membrane</keyword>
<dbReference type="VEuPathDB" id="FungiDB:KRP23_9255"/>
<dbReference type="EnsemblProtists" id="Phyra75919">
    <property type="protein sequence ID" value="Phyra75919"/>
    <property type="gene ID" value="Phyra75919"/>
</dbReference>